<dbReference type="Pfam" id="PF13560">
    <property type="entry name" value="HTH_31"/>
    <property type="match status" value="1"/>
</dbReference>
<dbReference type="GO" id="GO:0005524">
    <property type="term" value="F:ATP binding"/>
    <property type="evidence" value="ECO:0007669"/>
    <property type="project" value="UniProtKB-KW"/>
</dbReference>
<dbReference type="RefSeq" id="WP_386424915.1">
    <property type="nucleotide sequence ID" value="NZ_JBHSBB010000001.1"/>
</dbReference>
<dbReference type="PROSITE" id="PS50943">
    <property type="entry name" value="HTH_CROC1"/>
    <property type="match status" value="1"/>
</dbReference>
<keyword evidence="3" id="KW-0067">ATP-binding</keyword>
<dbReference type="InterPro" id="IPR027417">
    <property type="entry name" value="P-loop_NTPase"/>
</dbReference>
<dbReference type="SUPFAM" id="SSF47413">
    <property type="entry name" value="lambda repressor-like DNA-binding domains"/>
    <property type="match status" value="1"/>
</dbReference>
<reference evidence="4" key="1">
    <citation type="journal article" date="2019" name="Int. J. Syst. Evol. Microbiol.">
        <title>The Global Catalogue of Microorganisms (GCM) 10K type strain sequencing project: providing services to taxonomists for standard genome sequencing and annotation.</title>
        <authorList>
            <consortium name="The Broad Institute Genomics Platform"/>
            <consortium name="The Broad Institute Genome Sequencing Center for Infectious Disease"/>
            <person name="Wu L."/>
            <person name="Ma J."/>
        </authorList>
    </citation>
    <scope>NUCLEOTIDE SEQUENCE [LARGE SCALE GENOMIC DNA]</scope>
    <source>
        <strain evidence="4">CGMCC 4.7237</strain>
    </source>
</reference>
<keyword evidence="4" id="KW-1185">Reference proteome</keyword>
<dbReference type="InterPro" id="IPR019734">
    <property type="entry name" value="TPR_rpt"/>
</dbReference>
<proteinExistence type="predicted"/>
<dbReference type="PRINTS" id="PR00364">
    <property type="entry name" value="DISEASERSIST"/>
</dbReference>
<evidence type="ECO:0000313" key="3">
    <source>
        <dbReference type="EMBL" id="MFC4030059.1"/>
    </source>
</evidence>
<dbReference type="EMBL" id="JBHSBB010000001">
    <property type="protein sequence ID" value="MFC4030059.1"/>
    <property type="molecule type" value="Genomic_DNA"/>
</dbReference>
<dbReference type="InterPro" id="IPR001387">
    <property type="entry name" value="Cro/C1-type_HTH"/>
</dbReference>
<keyword evidence="3" id="KW-0547">Nucleotide-binding</keyword>
<dbReference type="InterPro" id="IPR010982">
    <property type="entry name" value="Lambda_DNA-bd_dom_sf"/>
</dbReference>
<name>A0ABV8HIH6_9ACTN</name>
<dbReference type="CDD" id="cd00093">
    <property type="entry name" value="HTH_XRE"/>
    <property type="match status" value="1"/>
</dbReference>
<dbReference type="Pfam" id="PF13181">
    <property type="entry name" value="TPR_8"/>
    <property type="match status" value="1"/>
</dbReference>
<gene>
    <name evidence="3" type="ORF">ACFO3J_01080</name>
</gene>
<dbReference type="Gene3D" id="1.10.260.40">
    <property type="entry name" value="lambda repressor-like DNA-binding domains"/>
    <property type="match status" value="1"/>
</dbReference>
<feature type="repeat" description="TPR" evidence="1">
    <location>
        <begin position="663"/>
        <end position="696"/>
    </location>
</feature>
<dbReference type="PROSITE" id="PS50005">
    <property type="entry name" value="TPR"/>
    <property type="match status" value="1"/>
</dbReference>
<evidence type="ECO:0000256" key="1">
    <source>
        <dbReference type="PROSITE-ProRule" id="PRU00339"/>
    </source>
</evidence>
<dbReference type="Gene3D" id="1.25.40.10">
    <property type="entry name" value="Tetratricopeptide repeat domain"/>
    <property type="match status" value="1"/>
</dbReference>
<dbReference type="Gene3D" id="3.40.50.300">
    <property type="entry name" value="P-loop containing nucleotide triphosphate hydrolases"/>
    <property type="match status" value="1"/>
</dbReference>
<dbReference type="PANTHER" id="PTHR47691">
    <property type="entry name" value="REGULATOR-RELATED"/>
    <property type="match status" value="1"/>
</dbReference>
<dbReference type="Proteomes" id="UP001595765">
    <property type="component" value="Unassembled WGS sequence"/>
</dbReference>
<evidence type="ECO:0000313" key="4">
    <source>
        <dbReference type="Proteomes" id="UP001595765"/>
    </source>
</evidence>
<keyword evidence="1" id="KW-0802">TPR repeat</keyword>
<organism evidence="3 4">
    <name type="scientific">Streptomyces polygonati</name>
    <dbReference type="NCBI Taxonomy" id="1617087"/>
    <lineage>
        <taxon>Bacteria</taxon>
        <taxon>Bacillati</taxon>
        <taxon>Actinomycetota</taxon>
        <taxon>Actinomycetes</taxon>
        <taxon>Kitasatosporales</taxon>
        <taxon>Streptomycetaceae</taxon>
        <taxon>Streptomyces</taxon>
    </lineage>
</organism>
<protein>
    <submittedName>
        <fullName evidence="3">ATP-binding protein</fullName>
    </submittedName>
</protein>
<accession>A0ABV8HIH6</accession>
<dbReference type="SUPFAM" id="SSF52540">
    <property type="entry name" value="P-loop containing nucleoside triphosphate hydrolases"/>
    <property type="match status" value="1"/>
</dbReference>
<dbReference type="InterPro" id="IPR011990">
    <property type="entry name" value="TPR-like_helical_dom_sf"/>
</dbReference>
<evidence type="ECO:0000259" key="2">
    <source>
        <dbReference type="PROSITE" id="PS50943"/>
    </source>
</evidence>
<dbReference type="SUPFAM" id="SSF48452">
    <property type="entry name" value="TPR-like"/>
    <property type="match status" value="2"/>
</dbReference>
<dbReference type="PANTHER" id="PTHR47691:SF3">
    <property type="entry name" value="HTH-TYPE TRANSCRIPTIONAL REGULATOR RV0890C-RELATED"/>
    <property type="match status" value="1"/>
</dbReference>
<comment type="caution">
    <text evidence="3">The sequence shown here is derived from an EMBL/GenBank/DDBJ whole genome shotgun (WGS) entry which is preliminary data.</text>
</comment>
<sequence length="768" mass="84115">MTERRPFGTLLRDLRQRARWTMEELAEASGVSARAISDMERGHSRTPQQRTLTALAKALRLSPADHAALVEAARSGREWVPSQLPPDLRGFCGRQAELDRALSLLDRVGARPQHVVIGAVGGMAGIGKTTLAVHWAHRLAGDFPDGQLYVNLRGFDPAATVMDPADALTGFLTALGVTPHELPATVEGKSELLRAKLDGRRVLLVLDNARDSDQVRPLLPRTPTCLTIVTSRNKLTGLSVVEEAVPILLDVWTREEAVHALGLRIGQERCAAEPAAAARIVELCGRLPLAVALVAARLDSAPRLTLEAVARELRELEGGLEAFTDADTMDVRAAFSWSYTALAADTARLFRLLSVHPGPETSLHAAASLAGETPVHTRRRLRELVHANLLSETPDGHYTLHDLVRAYAGELAHGEDSTLAGNPDDTRQEAFRRLLDHYLHTARDVNDTLGHSMTIILDLPAPTEGTVVTEITTRDQAVDWRAMEFPALAAVQQATMNAGLYEQAWQLGWTVKHYLPVRGHWHSTVEIMERASQAARTARAEPKYAAELRRQLAAFYAHLGQHEKAEQILLALLDEHAASHTETARTHHALGYINNLRGDHRAALGYGRQAVLASRADGDPATEARDLNVMGWCHIALGEYAEGRARCEEALSLLAPDDLLGNANTWDTLGYAQHHLGEFDEAVHSYRRSLDFFGRTGWGHVEAEVHDHLAETLHRLGRTAEARAAWTTALALHPDENNPQVKAIHAHLAALDQLSASADPMTNQRSEP</sequence>
<dbReference type="SMART" id="SM00530">
    <property type="entry name" value="HTH_XRE"/>
    <property type="match status" value="1"/>
</dbReference>
<feature type="domain" description="HTH cro/C1-type" evidence="2">
    <location>
        <begin position="11"/>
        <end position="66"/>
    </location>
</feature>
<dbReference type="SMART" id="SM00028">
    <property type="entry name" value="TPR"/>
    <property type="match status" value="5"/>
</dbReference>